<dbReference type="SUPFAM" id="SSF51735">
    <property type="entry name" value="NAD(P)-binding Rossmann-fold domains"/>
    <property type="match status" value="1"/>
</dbReference>
<dbReference type="KEGG" id="mgo:AFA91_05580"/>
<dbReference type="Gene3D" id="3.40.50.720">
    <property type="entry name" value="NAD(P)-binding Rossmann-like Domain"/>
    <property type="match status" value="1"/>
</dbReference>
<evidence type="ECO:0000256" key="3">
    <source>
        <dbReference type="ARBA" id="ARBA00023027"/>
    </source>
</evidence>
<evidence type="ECO:0000256" key="4">
    <source>
        <dbReference type="ARBA" id="ARBA00023098"/>
    </source>
</evidence>
<dbReference type="STRING" id="134601.AFA91_05580"/>
<keyword evidence="5" id="KW-0753">Steroid metabolism</keyword>
<dbReference type="PATRIC" id="fig|134601.6.peg.1158"/>
<keyword evidence="3" id="KW-0520">NAD</keyword>
<dbReference type="PRINTS" id="PR00080">
    <property type="entry name" value="SDRFAMILY"/>
</dbReference>
<dbReference type="GO" id="GO:0016491">
    <property type="term" value="F:oxidoreductase activity"/>
    <property type="evidence" value="ECO:0007669"/>
    <property type="project" value="UniProtKB-KW"/>
</dbReference>
<accession>A0A0K0X1Z0</accession>
<keyword evidence="4" id="KW-0443">Lipid metabolism</keyword>
<evidence type="ECO:0000313" key="6">
    <source>
        <dbReference type="EMBL" id="AKS31439.1"/>
    </source>
</evidence>
<evidence type="ECO:0000256" key="2">
    <source>
        <dbReference type="ARBA" id="ARBA00023002"/>
    </source>
</evidence>
<evidence type="ECO:0000313" key="7">
    <source>
        <dbReference type="Proteomes" id="UP000062255"/>
    </source>
</evidence>
<dbReference type="OrthoDB" id="4481821at2"/>
<sequence>MRLAGKIALITGAANGMGCATAETFSREGAVVVVADVDDEEGVRVAKQIKSSGGTADYVHLDVTDEAAWTSAVDGVLAGYERLDILVNNAGISGTFDPDPTSTEFFDRLIAVNARGVFLGIKHGAAAMKPTGGGSIVNLSSISAHIGQLGVHLGYGASKAAVKAMTTTAAVHYAGDGIRVNAVAPGMLPPMRTSRGSADPAWRAAQIAGVPLKREGKVQEVADAVLFLASDEASYVTGTELMVDGGLTAV</sequence>
<gene>
    <name evidence="6" type="ORF">AFA91_05580</name>
</gene>
<dbReference type="PRINTS" id="PR00081">
    <property type="entry name" value="GDHRDH"/>
</dbReference>
<dbReference type="RefSeq" id="WP_049743846.1">
    <property type="nucleotide sequence ID" value="NZ_CP012150.1"/>
</dbReference>
<dbReference type="PANTHER" id="PTHR43180">
    <property type="entry name" value="3-OXOACYL-(ACYL-CARRIER-PROTEIN) REDUCTASE (AFU_ORTHOLOGUE AFUA_6G11210)"/>
    <property type="match status" value="1"/>
</dbReference>
<protein>
    <submittedName>
        <fullName evidence="6">Cyclopentanol dehydrogenase</fullName>
    </submittedName>
</protein>
<organism evidence="6 7">
    <name type="scientific">Mycolicibacterium goodii</name>
    <name type="common">Mycobacterium goodii</name>
    <dbReference type="NCBI Taxonomy" id="134601"/>
    <lineage>
        <taxon>Bacteria</taxon>
        <taxon>Bacillati</taxon>
        <taxon>Actinomycetota</taxon>
        <taxon>Actinomycetes</taxon>
        <taxon>Mycobacteriales</taxon>
        <taxon>Mycobacteriaceae</taxon>
        <taxon>Mycolicibacterium</taxon>
    </lineage>
</organism>
<dbReference type="PROSITE" id="PS00061">
    <property type="entry name" value="ADH_SHORT"/>
    <property type="match status" value="1"/>
</dbReference>
<dbReference type="AlphaFoldDB" id="A0A0K0X1Z0"/>
<proteinExistence type="inferred from homology"/>
<dbReference type="Proteomes" id="UP000062255">
    <property type="component" value="Chromosome"/>
</dbReference>
<comment type="similarity">
    <text evidence="1">Belongs to the short-chain dehydrogenases/reductases (SDR) family.</text>
</comment>
<evidence type="ECO:0000256" key="5">
    <source>
        <dbReference type="ARBA" id="ARBA00023221"/>
    </source>
</evidence>
<reference evidence="6 7" key="1">
    <citation type="submission" date="2015-07" db="EMBL/GenBank/DDBJ databases">
        <title>Complete genome sequence of Mycobacterium goodii X7B, a facultative thermophilic biodesulfurizing bacterium.</title>
        <authorList>
            <person name="Yu B."/>
            <person name="Li F."/>
            <person name="Xu P."/>
        </authorList>
    </citation>
    <scope>NUCLEOTIDE SEQUENCE [LARGE SCALE GENOMIC DNA]</scope>
    <source>
        <strain evidence="6 7">X7B</strain>
    </source>
</reference>
<keyword evidence="2" id="KW-0560">Oxidoreductase</keyword>
<name>A0A0K0X1Z0_MYCGD</name>
<dbReference type="Pfam" id="PF13561">
    <property type="entry name" value="adh_short_C2"/>
    <property type="match status" value="1"/>
</dbReference>
<evidence type="ECO:0000256" key="1">
    <source>
        <dbReference type="ARBA" id="ARBA00006484"/>
    </source>
</evidence>
<dbReference type="FunFam" id="3.40.50.720:FF:000084">
    <property type="entry name" value="Short-chain dehydrogenase reductase"/>
    <property type="match status" value="1"/>
</dbReference>
<dbReference type="PANTHER" id="PTHR43180:SF28">
    <property type="entry name" value="NAD(P)-BINDING ROSSMANN-FOLD SUPERFAMILY PROTEIN"/>
    <property type="match status" value="1"/>
</dbReference>
<dbReference type="NCBIfam" id="NF005559">
    <property type="entry name" value="PRK07231.1"/>
    <property type="match status" value="1"/>
</dbReference>
<dbReference type="EMBL" id="CP012150">
    <property type="protein sequence ID" value="AKS31439.1"/>
    <property type="molecule type" value="Genomic_DNA"/>
</dbReference>
<dbReference type="GO" id="GO:0008202">
    <property type="term" value="P:steroid metabolic process"/>
    <property type="evidence" value="ECO:0007669"/>
    <property type="project" value="UniProtKB-KW"/>
</dbReference>
<dbReference type="InterPro" id="IPR002347">
    <property type="entry name" value="SDR_fam"/>
</dbReference>
<dbReference type="InterPro" id="IPR020904">
    <property type="entry name" value="Sc_DH/Rdtase_CS"/>
</dbReference>
<dbReference type="InterPro" id="IPR036291">
    <property type="entry name" value="NAD(P)-bd_dom_sf"/>
</dbReference>